<dbReference type="Proteomes" id="UP000002358">
    <property type="component" value="Unassembled WGS sequence"/>
</dbReference>
<dbReference type="AlphaFoldDB" id="A0A7M7TBA5"/>
<dbReference type="GeneID" id="116417883"/>
<dbReference type="RefSeq" id="XP_031788846.1">
    <property type="nucleotide sequence ID" value="XM_031932986.1"/>
</dbReference>
<dbReference type="PANTHER" id="PTHR31996:SF2">
    <property type="entry name" value="COILED-COIL DOMAIN-CONTAINING PROTEIN 115"/>
    <property type="match status" value="1"/>
</dbReference>
<reference evidence="2" key="1">
    <citation type="submission" date="2021-01" db="UniProtKB">
        <authorList>
            <consortium name="EnsemblMetazoa"/>
        </authorList>
    </citation>
    <scope>IDENTIFICATION</scope>
</reference>
<evidence type="ECO:0000313" key="3">
    <source>
        <dbReference type="Proteomes" id="UP000002358"/>
    </source>
</evidence>
<accession>A0A7M7TBA5</accession>
<dbReference type="InterPro" id="IPR040357">
    <property type="entry name" value="Vma22/CCDC115"/>
</dbReference>
<evidence type="ECO:0000313" key="2">
    <source>
        <dbReference type="EnsemblMetazoa" id="XP_031788846"/>
    </source>
</evidence>
<organism evidence="2 3">
    <name type="scientific">Nasonia vitripennis</name>
    <name type="common">Parasitic wasp</name>
    <dbReference type="NCBI Taxonomy" id="7425"/>
    <lineage>
        <taxon>Eukaryota</taxon>
        <taxon>Metazoa</taxon>
        <taxon>Ecdysozoa</taxon>
        <taxon>Arthropoda</taxon>
        <taxon>Hexapoda</taxon>
        <taxon>Insecta</taxon>
        <taxon>Pterygota</taxon>
        <taxon>Neoptera</taxon>
        <taxon>Endopterygota</taxon>
        <taxon>Hymenoptera</taxon>
        <taxon>Apocrita</taxon>
        <taxon>Proctotrupomorpha</taxon>
        <taxon>Chalcidoidea</taxon>
        <taxon>Pteromalidae</taxon>
        <taxon>Pteromalinae</taxon>
        <taxon>Nasonia</taxon>
    </lineage>
</organism>
<dbReference type="EnsemblMetazoa" id="XM_031932986">
    <property type="protein sequence ID" value="XP_031788846"/>
    <property type="gene ID" value="LOC116417883"/>
</dbReference>
<evidence type="ECO:0000256" key="1">
    <source>
        <dbReference type="ARBA" id="ARBA00093634"/>
    </source>
</evidence>
<sequence length="90" mass="10103">SNSYSKGEQEKIKDIPNFDISLKKSNKEEETPQDPIKWFGVMLVPQSLKTAQKHFQGALYLAVKIANVQAQLTKVTSQSESLKLLKKVAI</sequence>
<dbReference type="PANTHER" id="PTHR31996">
    <property type="entry name" value="COILED-COIL DOMAIN-CONTAINING PROTEIN 115"/>
    <property type="match status" value="1"/>
</dbReference>
<dbReference type="GO" id="GO:0070072">
    <property type="term" value="P:vacuolar proton-transporting V-type ATPase complex assembly"/>
    <property type="evidence" value="ECO:0007669"/>
    <property type="project" value="InterPro"/>
</dbReference>
<dbReference type="SMR" id="A0A7M7TBA5"/>
<dbReference type="Pfam" id="PF21730">
    <property type="entry name" value="Vma22_CCDC115"/>
    <property type="match status" value="1"/>
</dbReference>
<proteinExistence type="predicted"/>
<dbReference type="OrthoDB" id="408631at2759"/>
<name>A0A7M7TBA5_NASVI</name>
<dbReference type="KEGG" id="nvi:116417883"/>
<dbReference type="GO" id="GO:0051082">
    <property type="term" value="F:unfolded protein binding"/>
    <property type="evidence" value="ECO:0007669"/>
    <property type="project" value="TreeGrafter"/>
</dbReference>
<dbReference type="InParanoid" id="A0A7M7TBA5"/>
<protein>
    <recommendedName>
        <fullName evidence="1">Vacuolar ATPase assembly protein VMA22</fullName>
    </recommendedName>
</protein>
<keyword evidence="3" id="KW-1185">Reference proteome</keyword>